<feature type="region of interest" description="Disordered" evidence="1">
    <location>
        <begin position="29"/>
        <end position="89"/>
    </location>
</feature>
<name>A0ABY2XFQ6_9GAMM</name>
<organism evidence="3 4">
    <name type="scientific">Alloalcanivorax gelatiniphagus</name>
    <dbReference type="NCBI Taxonomy" id="1194167"/>
    <lineage>
        <taxon>Bacteria</taxon>
        <taxon>Pseudomonadati</taxon>
        <taxon>Pseudomonadota</taxon>
        <taxon>Gammaproteobacteria</taxon>
        <taxon>Oceanospirillales</taxon>
        <taxon>Alcanivoracaceae</taxon>
        <taxon>Alloalcanivorax</taxon>
    </lineage>
</organism>
<sequence>MSGITPILDTLLHQVLGKRVDVPVIRDLPSPVRPLQPGQALQAVHSDSRLDPRPTPAGDSARGAPTSERPAAPPPLPAAPPAGGSTRTHFSAAARTIGDLLSQYPAPPSAVRPAAPLLPAGETGAVRVAADLRGSLEQSGLFYESHLQGWFRGERSLEQLAREPQMRLFREALGPTAGAEPPARPQAPARTGTAAAAPAGQPDTRPAAPAAAPSVASSPAAAATTSPAGAGNVESGADPEARVAAESAPAGRVPFSEGQSEALHGVLRHQLEMLATPVLRWEGDVWSGLFMALVMQIPPRDPQGREQPQGEQRQQRDDAAPAWRSELTLRLATLGDVRVRLTLAGQRVDLELSAAETTARRLRAGGSRLRERLEQVVRDPVSVTVHEVREHE</sequence>
<reference evidence="3 4" key="1">
    <citation type="submission" date="2019-05" db="EMBL/GenBank/DDBJ databases">
        <title>Genome of Alcanivorax gelatiniphagus, an oil degrading marine bacteria.</title>
        <authorList>
            <person name="Kwon K.K."/>
        </authorList>
    </citation>
    <scope>NUCLEOTIDE SEQUENCE [LARGE SCALE GENOMIC DNA]</scope>
    <source>
        <strain evidence="3 4">MEBiC 08158</strain>
    </source>
</reference>
<keyword evidence="3" id="KW-0282">Flagellum</keyword>
<keyword evidence="3" id="KW-0969">Cilium</keyword>
<evidence type="ECO:0000313" key="3">
    <source>
        <dbReference type="EMBL" id="TMW10434.1"/>
    </source>
</evidence>
<comment type="caution">
    <text evidence="3">The sequence shown here is derived from an EMBL/GenBank/DDBJ whole genome shotgun (WGS) entry which is preliminary data.</text>
</comment>
<dbReference type="EMBL" id="VCQT01000046">
    <property type="protein sequence ID" value="TMW10434.1"/>
    <property type="molecule type" value="Genomic_DNA"/>
</dbReference>
<feature type="region of interest" description="Disordered" evidence="1">
    <location>
        <begin position="175"/>
        <end position="255"/>
    </location>
</feature>
<dbReference type="Proteomes" id="UP000739180">
    <property type="component" value="Unassembled WGS sequence"/>
</dbReference>
<dbReference type="Pfam" id="PF02120">
    <property type="entry name" value="Flg_hook"/>
    <property type="match status" value="1"/>
</dbReference>
<feature type="compositionally biased region" description="Pro residues" evidence="1">
    <location>
        <begin position="71"/>
        <end position="80"/>
    </location>
</feature>
<evidence type="ECO:0000256" key="1">
    <source>
        <dbReference type="SAM" id="MobiDB-lite"/>
    </source>
</evidence>
<keyword evidence="3" id="KW-0966">Cell projection</keyword>
<protein>
    <submittedName>
        <fullName evidence="3">Flagellar hook-length control protein FliK</fullName>
    </submittedName>
</protein>
<keyword evidence="4" id="KW-1185">Reference proteome</keyword>
<evidence type="ECO:0000313" key="4">
    <source>
        <dbReference type="Proteomes" id="UP000739180"/>
    </source>
</evidence>
<feature type="region of interest" description="Disordered" evidence="1">
    <location>
        <begin position="299"/>
        <end position="321"/>
    </location>
</feature>
<evidence type="ECO:0000259" key="2">
    <source>
        <dbReference type="Pfam" id="PF02120"/>
    </source>
</evidence>
<accession>A0ABY2XFQ6</accession>
<gene>
    <name evidence="3" type="ORF">FGS76_18010</name>
</gene>
<feature type="compositionally biased region" description="Low complexity" evidence="1">
    <location>
        <begin position="177"/>
        <end position="231"/>
    </location>
</feature>
<proteinExistence type="predicted"/>
<dbReference type="RefSeq" id="WP_138774042.1">
    <property type="nucleotide sequence ID" value="NZ_VCQT01000046.1"/>
</dbReference>
<dbReference type="InterPro" id="IPR021136">
    <property type="entry name" value="Flagellar_hook_control-like_C"/>
</dbReference>
<feature type="domain" description="Flagellar hook-length control protein-like C-terminal" evidence="2">
    <location>
        <begin position="312"/>
        <end position="385"/>
    </location>
</feature>